<dbReference type="RefSeq" id="WP_116623930.1">
    <property type="nucleotide sequence ID" value="NZ_QURN01000007.1"/>
</dbReference>
<dbReference type="AlphaFoldDB" id="A0A371XE60"/>
<evidence type="ECO:0008006" key="3">
    <source>
        <dbReference type="Google" id="ProtNLM"/>
    </source>
</evidence>
<proteinExistence type="predicted"/>
<accession>A0A371XE60</accession>
<dbReference type="EMBL" id="QURN01000007">
    <property type="protein sequence ID" value="RFC67496.1"/>
    <property type="molecule type" value="Genomic_DNA"/>
</dbReference>
<name>A0A371XE60_9HYPH</name>
<reference evidence="2" key="1">
    <citation type="submission" date="2018-08" db="EMBL/GenBank/DDBJ databases">
        <authorList>
            <person name="Im W.T."/>
        </authorList>
    </citation>
    <scope>NUCLEOTIDE SEQUENCE [LARGE SCALE GENOMIC DNA]</scope>
    <source>
        <strain evidence="2">LA-28</strain>
    </source>
</reference>
<gene>
    <name evidence="1" type="ORF">DY251_10890</name>
</gene>
<evidence type="ECO:0000313" key="2">
    <source>
        <dbReference type="Proteomes" id="UP000262379"/>
    </source>
</evidence>
<dbReference type="Proteomes" id="UP000262379">
    <property type="component" value="Unassembled WGS sequence"/>
</dbReference>
<organism evidence="1 2">
    <name type="scientific">Mesorhizobium denitrificans</name>
    <dbReference type="NCBI Taxonomy" id="2294114"/>
    <lineage>
        <taxon>Bacteria</taxon>
        <taxon>Pseudomonadati</taxon>
        <taxon>Pseudomonadota</taxon>
        <taxon>Alphaproteobacteria</taxon>
        <taxon>Hyphomicrobiales</taxon>
        <taxon>Phyllobacteriaceae</taxon>
        <taxon>Mesorhizobium</taxon>
    </lineage>
</organism>
<comment type="caution">
    <text evidence="1">The sequence shown here is derived from an EMBL/GenBank/DDBJ whole genome shotgun (WGS) entry which is preliminary data.</text>
</comment>
<protein>
    <recommendedName>
        <fullName evidence="3">CopG family transcriptional regulator</fullName>
    </recommendedName>
</protein>
<evidence type="ECO:0000313" key="1">
    <source>
        <dbReference type="EMBL" id="RFC67496.1"/>
    </source>
</evidence>
<keyword evidence="2" id="KW-1185">Reference proteome</keyword>
<sequence length="85" mass="9513">MRNITISMDDELASQTRIAAAKAGKSVSKYLAEAAREKIEADAVHSATQKRNEQLEALEKLWSLPLWDVSDNGKMPTAEERNARR</sequence>